<keyword evidence="1" id="KW-0732">Signal</keyword>
<proteinExistence type="predicted"/>
<sequence>MFAFNFLLLVLWFNALAGGHFFPKEENLPPVFYKCIDNCIAKKRPAKSRPEAECVEKCRSRWDPTWNPRTTTRMSNSRAEAECMKKCSSSRDIVMHAVGHIRPLLHCPSKPLFGICTTLDLDFESFRKQFSINLH</sequence>
<keyword evidence="3" id="KW-1185">Reference proteome</keyword>
<feature type="chain" id="PRO_5041225659" evidence="1">
    <location>
        <begin position="18"/>
        <end position="135"/>
    </location>
</feature>
<reference evidence="2" key="1">
    <citation type="submission" date="2023-07" db="EMBL/GenBank/DDBJ databases">
        <authorList>
            <consortium name="CYATHOMIX"/>
        </authorList>
    </citation>
    <scope>NUCLEOTIDE SEQUENCE</scope>
    <source>
        <strain evidence="2">N/A</strain>
    </source>
</reference>
<evidence type="ECO:0000313" key="3">
    <source>
        <dbReference type="Proteomes" id="UP001176961"/>
    </source>
</evidence>
<feature type="signal peptide" evidence="1">
    <location>
        <begin position="1"/>
        <end position="17"/>
    </location>
</feature>
<evidence type="ECO:0000313" key="2">
    <source>
        <dbReference type="EMBL" id="CAJ0597656.1"/>
    </source>
</evidence>
<dbReference type="EMBL" id="CATQJL010000223">
    <property type="protein sequence ID" value="CAJ0597656.1"/>
    <property type="molecule type" value="Genomic_DNA"/>
</dbReference>
<evidence type="ECO:0000256" key="1">
    <source>
        <dbReference type="SAM" id="SignalP"/>
    </source>
</evidence>
<dbReference type="Proteomes" id="UP001176961">
    <property type="component" value="Unassembled WGS sequence"/>
</dbReference>
<accession>A0AA36GT33</accession>
<protein>
    <submittedName>
        <fullName evidence="2">Uncharacterized protein</fullName>
    </submittedName>
</protein>
<comment type="caution">
    <text evidence="2">The sequence shown here is derived from an EMBL/GenBank/DDBJ whole genome shotgun (WGS) entry which is preliminary data.</text>
</comment>
<organism evidence="2 3">
    <name type="scientific">Cylicocyclus nassatus</name>
    <name type="common">Nematode worm</name>
    <dbReference type="NCBI Taxonomy" id="53992"/>
    <lineage>
        <taxon>Eukaryota</taxon>
        <taxon>Metazoa</taxon>
        <taxon>Ecdysozoa</taxon>
        <taxon>Nematoda</taxon>
        <taxon>Chromadorea</taxon>
        <taxon>Rhabditida</taxon>
        <taxon>Rhabditina</taxon>
        <taxon>Rhabditomorpha</taxon>
        <taxon>Strongyloidea</taxon>
        <taxon>Strongylidae</taxon>
        <taxon>Cylicocyclus</taxon>
    </lineage>
</organism>
<name>A0AA36GT33_CYLNA</name>
<dbReference type="AlphaFoldDB" id="A0AA36GT33"/>
<gene>
    <name evidence="2" type="ORF">CYNAS_LOCUS9639</name>
</gene>